<evidence type="ECO:0000256" key="1">
    <source>
        <dbReference type="ARBA" id="ARBA00022741"/>
    </source>
</evidence>
<dbReference type="Proteomes" id="UP000190867">
    <property type="component" value="Unassembled WGS sequence"/>
</dbReference>
<evidence type="ECO:0000259" key="3">
    <source>
        <dbReference type="Pfam" id="PF00091"/>
    </source>
</evidence>
<comment type="caution">
    <text evidence="4">The sequence shown here is derived from an EMBL/GenBank/DDBJ whole genome shotgun (WGS) entry which is preliminary data.</text>
</comment>
<accession>A0A1T0ATT7</accession>
<keyword evidence="1" id="KW-0547">Nucleotide-binding</keyword>
<dbReference type="AlphaFoldDB" id="A0A1T0ATT7"/>
<dbReference type="GO" id="GO:0005737">
    <property type="term" value="C:cytoplasm"/>
    <property type="evidence" value="ECO:0007669"/>
    <property type="project" value="TreeGrafter"/>
</dbReference>
<evidence type="ECO:0000313" key="5">
    <source>
        <dbReference type="Proteomes" id="UP000190867"/>
    </source>
</evidence>
<dbReference type="GO" id="GO:0051301">
    <property type="term" value="P:cell division"/>
    <property type="evidence" value="ECO:0007669"/>
    <property type="project" value="TreeGrafter"/>
</dbReference>
<keyword evidence="2" id="KW-0342">GTP-binding</keyword>
<dbReference type="Gene3D" id="3.40.50.1440">
    <property type="entry name" value="Tubulin/FtsZ, GTPase domain"/>
    <property type="match status" value="1"/>
</dbReference>
<dbReference type="Pfam" id="PF00091">
    <property type="entry name" value="Tubulin"/>
    <property type="match status" value="1"/>
</dbReference>
<dbReference type="GO" id="GO:0032153">
    <property type="term" value="C:cell division site"/>
    <property type="evidence" value="ECO:0007669"/>
    <property type="project" value="TreeGrafter"/>
</dbReference>
<organism evidence="4 5">
    <name type="scientific">Haemophilus paracuniculus</name>
    <dbReference type="NCBI Taxonomy" id="734"/>
    <lineage>
        <taxon>Bacteria</taxon>
        <taxon>Pseudomonadati</taxon>
        <taxon>Pseudomonadota</taxon>
        <taxon>Gammaproteobacteria</taxon>
        <taxon>Pasteurellales</taxon>
        <taxon>Pasteurellaceae</taxon>
        <taxon>Haemophilus</taxon>
    </lineage>
</organism>
<dbReference type="InterPro" id="IPR003008">
    <property type="entry name" value="Tubulin_FtsZ_GTPase"/>
</dbReference>
<dbReference type="PANTHER" id="PTHR30314">
    <property type="entry name" value="CELL DIVISION PROTEIN FTSZ-RELATED"/>
    <property type="match status" value="1"/>
</dbReference>
<dbReference type="GO" id="GO:0003924">
    <property type="term" value="F:GTPase activity"/>
    <property type="evidence" value="ECO:0007669"/>
    <property type="project" value="InterPro"/>
</dbReference>
<reference evidence="4 5" key="1">
    <citation type="submission" date="2017-02" db="EMBL/GenBank/DDBJ databases">
        <title>Draft genome sequence of Haemophilus paracuniculus CCUG 43573 type strain.</title>
        <authorList>
            <person name="Engstrom-Jakobsson H."/>
            <person name="Salva-Serra F."/>
            <person name="Thorell K."/>
            <person name="Gonzales-Siles L."/>
            <person name="Karlsson R."/>
            <person name="Boulund F."/>
            <person name="Engstrand L."/>
            <person name="Kristiansson E."/>
            <person name="Moore E."/>
        </authorList>
    </citation>
    <scope>NUCLEOTIDE SEQUENCE [LARGE SCALE GENOMIC DNA]</scope>
    <source>
        <strain evidence="4 5">CCUG 43573</strain>
    </source>
</reference>
<dbReference type="PANTHER" id="PTHR30314:SF3">
    <property type="entry name" value="MITOCHONDRIAL DIVISION PROTEIN FSZA"/>
    <property type="match status" value="1"/>
</dbReference>
<protein>
    <recommendedName>
        <fullName evidence="3">Tubulin/FtsZ GTPase domain-containing protein</fullName>
    </recommendedName>
</protein>
<dbReference type="SUPFAM" id="SSF52490">
    <property type="entry name" value="Tubulin nucleotide-binding domain-like"/>
    <property type="match status" value="1"/>
</dbReference>
<evidence type="ECO:0000313" key="4">
    <source>
        <dbReference type="EMBL" id="OOR99890.1"/>
    </source>
</evidence>
<dbReference type="InterPro" id="IPR045061">
    <property type="entry name" value="FtsZ/CetZ"/>
</dbReference>
<sequence length="77" mass="7981">MFNPIPEESFQANIKIIGVGGGGCNALNRIAETENVADLNSKGVEMYAVNTDAQALKMVNADIQTVQIGAQTTGGLG</sequence>
<evidence type="ECO:0000256" key="2">
    <source>
        <dbReference type="ARBA" id="ARBA00023134"/>
    </source>
</evidence>
<feature type="domain" description="Tubulin/FtsZ GTPase" evidence="3">
    <location>
        <begin position="13"/>
        <end position="77"/>
    </location>
</feature>
<proteinExistence type="predicted"/>
<name>A0A1T0ATT7_9PAST</name>
<gene>
    <name evidence="4" type="ORF">B0187_03540</name>
</gene>
<keyword evidence="5" id="KW-1185">Reference proteome</keyword>
<dbReference type="InterPro" id="IPR036525">
    <property type="entry name" value="Tubulin/FtsZ_GTPase_sf"/>
</dbReference>
<dbReference type="GO" id="GO:0005525">
    <property type="term" value="F:GTP binding"/>
    <property type="evidence" value="ECO:0007669"/>
    <property type="project" value="UniProtKB-KW"/>
</dbReference>
<dbReference type="EMBL" id="MUYA01000004">
    <property type="protein sequence ID" value="OOR99890.1"/>
    <property type="molecule type" value="Genomic_DNA"/>
</dbReference>
<dbReference type="STRING" id="734.B0187_03540"/>